<reference evidence="11" key="1">
    <citation type="journal article" date="2019" name="Int. J. Syst. Evol. Microbiol.">
        <title>The Global Catalogue of Microorganisms (GCM) 10K type strain sequencing project: providing services to taxonomists for standard genome sequencing and annotation.</title>
        <authorList>
            <consortium name="The Broad Institute Genomics Platform"/>
            <consortium name="The Broad Institute Genome Sequencing Center for Infectious Disease"/>
            <person name="Wu L."/>
            <person name="Ma J."/>
        </authorList>
    </citation>
    <scope>NUCLEOTIDE SEQUENCE [LARGE SCALE GENOMIC DNA]</scope>
    <source>
        <strain evidence="11">JCM 14368</strain>
    </source>
</reference>
<dbReference type="SUPFAM" id="SSF54862">
    <property type="entry name" value="4Fe-4S ferredoxins"/>
    <property type="match status" value="1"/>
</dbReference>
<dbReference type="Proteomes" id="UP001500191">
    <property type="component" value="Unassembled WGS sequence"/>
</dbReference>
<dbReference type="PROSITE" id="PS51379">
    <property type="entry name" value="4FE4S_FER_2"/>
    <property type="match status" value="2"/>
</dbReference>
<dbReference type="Gene3D" id="3.40.228.10">
    <property type="entry name" value="Dimethylsulfoxide Reductase, domain 2"/>
    <property type="match status" value="1"/>
</dbReference>
<dbReference type="PROSITE" id="PS00551">
    <property type="entry name" value="MOLYBDOPTERIN_PROK_1"/>
    <property type="match status" value="1"/>
</dbReference>
<dbReference type="SMART" id="SM00929">
    <property type="entry name" value="NADH-G_4Fe-4S_3"/>
    <property type="match status" value="1"/>
</dbReference>
<gene>
    <name evidence="10" type="primary">fdhF</name>
    <name evidence="10" type="ORF">GCM10008937_05650</name>
</gene>
<evidence type="ECO:0000256" key="1">
    <source>
        <dbReference type="ARBA" id="ARBA00022485"/>
    </source>
</evidence>
<dbReference type="SUPFAM" id="SSF53706">
    <property type="entry name" value="Formate dehydrogenase/DMSO reductase, domains 1-3"/>
    <property type="match status" value="1"/>
</dbReference>
<feature type="domain" description="4Fe-4S His(Cys)3-ligated-type" evidence="9">
    <location>
        <begin position="101"/>
        <end position="141"/>
    </location>
</feature>
<keyword evidence="6" id="KW-0411">Iron-sulfur</keyword>
<evidence type="ECO:0000256" key="2">
    <source>
        <dbReference type="ARBA" id="ARBA00022714"/>
    </source>
</evidence>
<dbReference type="InterPro" id="IPR009010">
    <property type="entry name" value="Asp_de-COase-like_dom_sf"/>
</dbReference>
<dbReference type="Pfam" id="PF00037">
    <property type="entry name" value="Fer4"/>
    <property type="match status" value="1"/>
</dbReference>
<dbReference type="PIRSF" id="PIRSF036643">
    <property type="entry name" value="FDH_alpha"/>
    <property type="match status" value="1"/>
</dbReference>
<dbReference type="InterPro" id="IPR017896">
    <property type="entry name" value="4Fe4S_Fe-S-bd"/>
</dbReference>
<feature type="domain" description="4Fe-4S ferredoxin-type" evidence="7">
    <location>
        <begin position="204"/>
        <end position="233"/>
    </location>
</feature>
<sequence>MGEIDVPNDVHIRSMVGPTRPPRGEQVQVTVDGAPQVAWVGEPLVDVINRAQIELAQVCYHPQLGPIQTCDTCAVEINGVVGRACGTKVAAGMVVRTQTTAARAAQRDAYDRIVANHDLYCTVCDNNNGNCTVHNTLGVLGIDHQTRPFQPKGYEKDMSNPFYRYDPDQCILCGRCVEACQNVQVNETLTIGWEMEQPRVLWDGGKPIGESSCVSCGHCITVCPCNALQEKSMLGEAGLFTGLPLPVWNAAIDVVKGVEASAGLKPIMNVSEIESAARDRYIKKTKTVCTYCGVGCSFDVWTDERHILKVEPGLGHANGISTCVKGKFGWDYVNSGDRLTTPLIREGDRFREASWDEALDLVARRLSEIRAKDGPDALAFIASSKATNEEAFLVQKFARQVIGTNNVDNCSRYCQSPATAGLIRTVGIGGDSGTIRDIEQASMVITIGSNAAESHPVLATRVKRAQKLGRTKLVVFDIREHELARRSDLFLRPRPGTDFVWLSAVSRFIVEQGLHDRAFVEARVNGLDEYLESISGYTLAYAEQETGIPAATLEAFARDLAAQEGVCILWAMGVTQQCGGSDTSAAISNLLLLTGNYGRTGTGAYPLRGHNNVQGASDMGAMPDQVSGYQRVGDPLTVQRHEREWGVTLRPERGLDNTQMIDAAIEGRLKALWLTGEEMSLTDANANHLERGYEALEFFVVQDLYFTNTARYADVVLPASPSLEKEGTFTSTERRIQRLYQVMEPLRGTRPDWQIYSAVARRLGFDWSYAHPAEIMDEIARLTPFYAGVNYARLEGYETLCWPVAEDGTDTPLLYRDRFHFPDGKAVLYPATYKPRQNAPDAEFDLHLNSGRMLEHFHEGNMTFRVHGIAEKAPDTFVELSPELAAERAVQSGQWVRLISPHGAVRLRALVTGRVSGNEVYVPMNARRAEDAVNRLTGSGGDSITNTPAYKDTSVRMEVLNDVGENPLPATNHRWGHPTPQRGVEVERKWARPDYVFPGGLLPMHGDSLNARTDALGADD</sequence>
<dbReference type="NCBIfam" id="TIGR01591">
    <property type="entry name" value="Fdh-alpha"/>
    <property type="match status" value="1"/>
</dbReference>
<dbReference type="PROSITE" id="PS51839">
    <property type="entry name" value="4FE4S_HC3"/>
    <property type="match status" value="1"/>
</dbReference>
<dbReference type="Gene3D" id="3.30.70.20">
    <property type="match status" value="1"/>
</dbReference>
<accession>A0ABP3LHQ3</accession>
<comment type="caution">
    <text evidence="10">The sequence shown here is derived from an EMBL/GenBank/DDBJ whole genome shotgun (WGS) entry which is preliminary data.</text>
</comment>
<dbReference type="EMBL" id="BAAADB010000003">
    <property type="protein sequence ID" value="GAA0501036.1"/>
    <property type="molecule type" value="Genomic_DNA"/>
</dbReference>
<dbReference type="Pfam" id="PF13510">
    <property type="entry name" value="Fer2_4"/>
    <property type="match status" value="1"/>
</dbReference>
<dbReference type="InterPro" id="IPR006963">
    <property type="entry name" value="Mopterin_OxRdtase_4Fe-4S_dom"/>
</dbReference>
<evidence type="ECO:0000313" key="11">
    <source>
        <dbReference type="Proteomes" id="UP001500191"/>
    </source>
</evidence>
<dbReference type="Pfam" id="PF10588">
    <property type="entry name" value="NADH-G_4Fe-4S_3"/>
    <property type="match status" value="1"/>
</dbReference>
<evidence type="ECO:0000259" key="9">
    <source>
        <dbReference type="PROSITE" id="PS51839"/>
    </source>
</evidence>
<organism evidence="10 11">
    <name type="scientific">Deinococcus depolymerans</name>
    <dbReference type="NCBI Taxonomy" id="392408"/>
    <lineage>
        <taxon>Bacteria</taxon>
        <taxon>Thermotogati</taxon>
        <taxon>Deinococcota</taxon>
        <taxon>Deinococci</taxon>
        <taxon>Deinococcales</taxon>
        <taxon>Deinococcaceae</taxon>
        <taxon>Deinococcus</taxon>
    </lineage>
</organism>
<feature type="domain" description="4Fe-4S ferredoxin-type" evidence="7">
    <location>
        <begin position="161"/>
        <end position="188"/>
    </location>
</feature>
<feature type="domain" description="4Fe-4S Mo/W bis-MGD-type" evidence="8">
    <location>
        <begin position="282"/>
        <end position="337"/>
    </location>
</feature>
<dbReference type="Pfam" id="PF00384">
    <property type="entry name" value="Molybdopterin"/>
    <property type="match status" value="1"/>
</dbReference>
<dbReference type="Pfam" id="PF04879">
    <property type="entry name" value="Molybdop_Fe4S4"/>
    <property type="match status" value="1"/>
</dbReference>
<dbReference type="InterPro" id="IPR036010">
    <property type="entry name" value="2Fe-2S_ferredoxin-like_sf"/>
</dbReference>
<dbReference type="SUPFAM" id="SSF50692">
    <property type="entry name" value="ADC-like"/>
    <property type="match status" value="1"/>
</dbReference>
<evidence type="ECO:0000256" key="6">
    <source>
        <dbReference type="ARBA" id="ARBA00023014"/>
    </source>
</evidence>
<dbReference type="InterPro" id="IPR006657">
    <property type="entry name" value="MoPterin_dinucl-bd_dom"/>
</dbReference>
<dbReference type="InterPro" id="IPR006656">
    <property type="entry name" value="Mopterin_OxRdtase"/>
</dbReference>
<dbReference type="InterPro" id="IPR006478">
    <property type="entry name" value="Formate_DH_asu"/>
</dbReference>
<dbReference type="Gene3D" id="2.40.40.20">
    <property type="match status" value="1"/>
</dbReference>
<evidence type="ECO:0000259" key="7">
    <source>
        <dbReference type="PROSITE" id="PS51379"/>
    </source>
</evidence>
<dbReference type="Gene3D" id="2.20.25.90">
    <property type="entry name" value="ADC-like domains"/>
    <property type="match status" value="1"/>
</dbReference>
<evidence type="ECO:0000256" key="3">
    <source>
        <dbReference type="ARBA" id="ARBA00022723"/>
    </source>
</evidence>
<keyword evidence="5" id="KW-0408">Iron</keyword>
<dbReference type="InterPro" id="IPR019574">
    <property type="entry name" value="NADH_UbQ_OxRdtase_Gsu_4Fe4S-bd"/>
</dbReference>
<dbReference type="PROSITE" id="PS51669">
    <property type="entry name" value="4FE4S_MOW_BIS_MGD"/>
    <property type="match status" value="1"/>
</dbReference>
<evidence type="ECO:0000313" key="10">
    <source>
        <dbReference type="EMBL" id="GAA0501036.1"/>
    </source>
</evidence>
<dbReference type="InterPro" id="IPR027467">
    <property type="entry name" value="MopterinOxRdtase_cofactor_BS"/>
</dbReference>
<dbReference type="Pfam" id="PF01568">
    <property type="entry name" value="Molydop_binding"/>
    <property type="match status" value="1"/>
</dbReference>
<dbReference type="InterPro" id="IPR017900">
    <property type="entry name" value="4Fe4S_Fe_S_CS"/>
</dbReference>
<name>A0ABP3LHQ3_9DEIO</name>
<dbReference type="Gene3D" id="3.10.20.740">
    <property type="match status" value="1"/>
</dbReference>
<dbReference type="PANTHER" id="PTHR43105">
    <property type="entry name" value="RESPIRATORY NITRATE REDUCTASE"/>
    <property type="match status" value="1"/>
</dbReference>
<dbReference type="CDD" id="cd02753">
    <property type="entry name" value="MopB_Formate-Dh-H"/>
    <property type="match status" value="1"/>
</dbReference>
<evidence type="ECO:0000256" key="5">
    <source>
        <dbReference type="ARBA" id="ARBA00023004"/>
    </source>
</evidence>
<dbReference type="SUPFAM" id="SSF54292">
    <property type="entry name" value="2Fe-2S ferredoxin-like"/>
    <property type="match status" value="1"/>
</dbReference>
<dbReference type="PROSITE" id="PS00198">
    <property type="entry name" value="4FE4S_FER_1"/>
    <property type="match status" value="1"/>
</dbReference>
<keyword evidence="4" id="KW-0560">Oxidoreductase</keyword>
<proteinExistence type="predicted"/>
<dbReference type="PANTHER" id="PTHR43105:SF14">
    <property type="entry name" value="FORMATE DEHYDROGENASE H"/>
    <property type="match status" value="1"/>
</dbReference>
<keyword evidence="2" id="KW-0001">2Fe-2S</keyword>
<keyword evidence="3" id="KW-0479">Metal-binding</keyword>
<dbReference type="CDD" id="cd02792">
    <property type="entry name" value="MopB_CT_Formate-Dh-Na-like"/>
    <property type="match status" value="1"/>
</dbReference>
<protein>
    <submittedName>
        <fullName evidence="10">Formate dehydrogenase subunit alpha</fullName>
    </submittedName>
</protein>
<keyword evidence="11" id="KW-1185">Reference proteome</keyword>
<dbReference type="InterPro" id="IPR041924">
    <property type="entry name" value="Formate_Dh-H_N"/>
</dbReference>
<evidence type="ECO:0000259" key="8">
    <source>
        <dbReference type="PROSITE" id="PS51669"/>
    </source>
</evidence>
<keyword evidence="1" id="KW-0004">4Fe-4S</keyword>
<dbReference type="SMART" id="SM00926">
    <property type="entry name" value="Molybdop_Fe4S4"/>
    <property type="match status" value="1"/>
</dbReference>
<dbReference type="Gene3D" id="3.40.50.740">
    <property type="match status" value="1"/>
</dbReference>
<evidence type="ECO:0000256" key="4">
    <source>
        <dbReference type="ARBA" id="ARBA00023002"/>
    </source>
</evidence>
<dbReference type="InterPro" id="IPR050123">
    <property type="entry name" value="Prok_molybdopt-oxidoreductase"/>
</dbReference>